<evidence type="ECO:0000259" key="6">
    <source>
        <dbReference type="Pfam" id="PF01494"/>
    </source>
</evidence>
<keyword evidence="3" id="KW-0274">FAD</keyword>
<comment type="similarity">
    <text evidence="1">Belongs to the paxM FAD-dependent monooxygenase family.</text>
</comment>
<dbReference type="GO" id="GO:0071949">
    <property type="term" value="F:FAD binding"/>
    <property type="evidence" value="ECO:0007669"/>
    <property type="project" value="InterPro"/>
</dbReference>
<evidence type="ECO:0000256" key="1">
    <source>
        <dbReference type="ARBA" id="ARBA00007992"/>
    </source>
</evidence>
<feature type="domain" description="FAD-binding" evidence="6">
    <location>
        <begin position="195"/>
        <end position="558"/>
    </location>
</feature>
<dbReference type="AlphaFoldDB" id="A0AAI8YZQ3"/>
<evidence type="ECO:0000313" key="8">
    <source>
        <dbReference type="EMBL" id="CAK4024983.1"/>
    </source>
</evidence>
<evidence type="ECO:0000313" key="9">
    <source>
        <dbReference type="Proteomes" id="UP001296104"/>
    </source>
</evidence>
<dbReference type="InterPro" id="IPR036188">
    <property type="entry name" value="FAD/NAD-bd_sf"/>
</dbReference>
<organism evidence="8 9">
    <name type="scientific">Lecanosticta acicola</name>
    <dbReference type="NCBI Taxonomy" id="111012"/>
    <lineage>
        <taxon>Eukaryota</taxon>
        <taxon>Fungi</taxon>
        <taxon>Dikarya</taxon>
        <taxon>Ascomycota</taxon>
        <taxon>Pezizomycotina</taxon>
        <taxon>Dothideomycetes</taxon>
        <taxon>Dothideomycetidae</taxon>
        <taxon>Mycosphaerellales</taxon>
        <taxon>Mycosphaerellaceae</taxon>
        <taxon>Lecanosticta</taxon>
    </lineage>
</organism>
<keyword evidence="4" id="KW-0560">Oxidoreductase</keyword>
<dbReference type="Gene3D" id="3.50.50.60">
    <property type="entry name" value="FAD/NAD(P)-binding domain"/>
    <property type="match status" value="1"/>
</dbReference>
<dbReference type="PANTHER" id="PTHR13789:SF316">
    <property type="entry name" value="FAD-BINDING DOMAIN-CONTAINING PROTEIN"/>
    <property type="match status" value="1"/>
</dbReference>
<dbReference type="SUPFAM" id="SSF50129">
    <property type="entry name" value="GroES-like"/>
    <property type="match status" value="1"/>
</dbReference>
<dbReference type="InterPro" id="IPR002938">
    <property type="entry name" value="FAD-bd"/>
</dbReference>
<accession>A0AAI8YZQ3</accession>
<proteinExistence type="inferred from homology"/>
<dbReference type="Proteomes" id="UP001296104">
    <property type="component" value="Unassembled WGS sequence"/>
</dbReference>
<sequence length="608" mass="67376">MKEAIVDKGPKVTIRHVDIPKPGPRQVVTKIEYSGSNPKDWKIPEWVPDAAPMNQGDDISGIVHEVGEGVTEFKKGDRVAAFHEMMKPGGSYAEYGLSWDHTTFFLPKNTSFEAGAAIPLAALTAALGLFAEDRLNLPQPWSPANESIPLVVYGASSAVGSYVVQFATQANIHPLICVAGRAQSHVEKLIDRSKNVAIIGAGLGGCTLAIALAQKNIPVTVYEARPESTTPGGFSGIASGVLLTPNGLRVLDNLGIYSRIKDRCYVPTHRILKNDQDETTKKVEHGELGPDGFRNHRIWRSLLLDEMRTMLKERGVPVHYGSRFNGFVSENAERGVAFRINDEEQTASLLIGSDGIYSSVRKYVAPTVGPEYTGLMAILSHIPYASVEWPYEDYEKNATIQSKPGAILWIAEDPEGKDLMIGKQFHYPQQSRQDLEALQGDRDKLAGFVQENYEEYGETARKIIDSVVKHKETLYIWPFLKMPKLERWFSEGGRVILVGDGAHAVPPSSGQGVNQALEDVYSITYLLSSLKAGDDATKALAFWQQMRQERIDAVVDWTENSANVVRLPEAERQRLVAEGKVKEGQYDDMSWLHHPNIEQRIDAWMRAA</sequence>
<keyword evidence="2" id="KW-0285">Flavoprotein</keyword>
<dbReference type="InterPro" id="IPR050493">
    <property type="entry name" value="FAD-dep_Monooxygenase_BioMet"/>
</dbReference>
<comment type="caution">
    <text evidence="8">The sequence shown here is derived from an EMBL/GenBank/DDBJ whole genome shotgun (WGS) entry which is preliminary data.</text>
</comment>
<dbReference type="Gene3D" id="3.90.180.10">
    <property type="entry name" value="Medium-chain alcohol dehydrogenases, catalytic domain"/>
    <property type="match status" value="1"/>
</dbReference>
<protein>
    <submittedName>
        <fullName evidence="8">FAD NAD(P)-binding domain-containing</fullName>
    </submittedName>
</protein>
<dbReference type="GO" id="GO:0004497">
    <property type="term" value="F:monooxygenase activity"/>
    <property type="evidence" value="ECO:0007669"/>
    <property type="project" value="UniProtKB-KW"/>
</dbReference>
<keyword evidence="5" id="KW-0503">Monooxygenase</keyword>
<gene>
    <name evidence="8" type="ORF">LECACI_7A004945</name>
</gene>
<dbReference type="SUPFAM" id="SSF51905">
    <property type="entry name" value="FAD/NAD(P)-binding domain"/>
    <property type="match status" value="1"/>
</dbReference>
<feature type="domain" description="Alcohol dehydrogenase-like N-terminal" evidence="7">
    <location>
        <begin position="23"/>
        <end position="95"/>
    </location>
</feature>
<evidence type="ECO:0000256" key="3">
    <source>
        <dbReference type="ARBA" id="ARBA00022827"/>
    </source>
</evidence>
<dbReference type="Pfam" id="PF08240">
    <property type="entry name" value="ADH_N"/>
    <property type="match status" value="1"/>
</dbReference>
<evidence type="ECO:0000256" key="5">
    <source>
        <dbReference type="ARBA" id="ARBA00023033"/>
    </source>
</evidence>
<dbReference type="EMBL" id="CAVMBE010000030">
    <property type="protein sequence ID" value="CAK4024983.1"/>
    <property type="molecule type" value="Genomic_DNA"/>
</dbReference>
<dbReference type="PRINTS" id="PR00420">
    <property type="entry name" value="RNGMNOXGNASE"/>
</dbReference>
<dbReference type="InterPro" id="IPR011032">
    <property type="entry name" value="GroES-like_sf"/>
</dbReference>
<dbReference type="PANTHER" id="PTHR13789">
    <property type="entry name" value="MONOOXYGENASE"/>
    <property type="match status" value="1"/>
</dbReference>
<evidence type="ECO:0000259" key="7">
    <source>
        <dbReference type="Pfam" id="PF08240"/>
    </source>
</evidence>
<dbReference type="InterPro" id="IPR013154">
    <property type="entry name" value="ADH-like_N"/>
</dbReference>
<dbReference type="Gene3D" id="3.40.50.720">
    <property type="entry name" value="NAD(P)-binding Rossmann-like Domain"/>
    <property type="match status" value="1"/>
</dbReference>
<reference evidence="8" key="1">
    <citation type="submission" date="2023-11" db="EMBL/GenBank/DDBJ databases">
        <authorList>
            <person name="Alioto T."/>
            <person name="Alioto T."/>
            <person name="Gomez Garrido J."/>
        </authorList>
    </citation>
    <scope>NUCLEOTIDE SEQUENCE</scope>
</reference>
<keyword evidence="9" id="KW-1185">Reference proteome</keyword>
<evidence type="ECO:0000256" key="4">
    <source>
        <dbReference type="ARBA" id="ARBA00023002"/>
    </source>
</evidence>
<dbReference type="Pfam" id="PF01494">
    <property type="entry name" value="FAD_binding_3"/>
    <property type="match status" value="1"/>
</dbReference>
<evidence type="ECO:0000256" key="2">
    <source>
        <dbReference type="ARBA" id="ARBA00022630"/>
    </source>
</evidence>
<name>A0AAI8YZQ3_9PEZI</name>